<evidence type="ECO:0000313" key="2">
    <source>
        <dbReference type="Proteomes" id="UP000078546"/>
    </source>
</evidence>
<gene>
    <name evidence="1" type="ORF">POVCU1_005180</name>
</gene>
<reference evidence="2" key="1">
    <citation type="submission" date="2016-05" db="EMBL/GenBank/DDBJ databases">
        <authorList>
            <person name="Naeem Raeece"/>
        </authorList>
    </citation>
    <scope>NUCLEOTIDE SEQUENCE [LARGE SCALE GENOMIC DNA]</scope>
</reference>
<name>A0A1A8VL17_PLAOA</name>
<accession>A0A1A8VL17</accession>
<proteinExistence type="predicted"/>
<dbReference type="Proteomes" id="UP000078546">
    <property type="component" value="Unassembled WGS sequence"/>
</dbReference>
<organism evidence="1 2">
    <name type="scientific">Plasmodium ovale curtisi</name>
    <dbReference type="NCBI Taxonomy" id="864141"/>
    <lineage>
        <taxon>Eukaryota</taxon>
        <taxon>Sar</taxon>
        <taxon>Alveolata</taxon>
        <taxon>Apicomplexa</taxon>
        <taxon>Aconoidasida</taxon>
        <taxon>Haemosporida</taxon>
        <taxon>Plasmodiidae</taxon>
        <taxon>Plasmodium</taxon>
        <taxon>Plasmodium (Plasmodium)</taxon>
    </lineage>
</organism>
<dbReference type="EMBL" id="FLQV01000098">
    <property type="protein sequence ID" value="SBS81272.1"/>
    <property type="molecule type" value="Genomic_DNA"/>
</dbReference>
<sequence>MSFGPWLGPNPNDVSFCTFQGEAPLRELTSADVHICKQVCFTPFLILRGVRKFRQPPLSGAVRSPIDSFMPTLEGLIFSSRKHCPHVVRREEEIPLGCLHRPILSLDILWNYKSSTQKSFTRTRFQSQQLLNLAYLIEDDVFIYLVYVATQNDVIKEIVQKMKIKK</sequence>
<dbReference type="AlphaFoldDB" id="A0A1A8VL17"/>
<protein>
    <submittedName>
        <fullName evidence="1">Uncharacterized protein</fullName>
    </submittedName>
</protein>
<evidence type="ECO:0000313" key="1">
    <source>
        <dbReference type="EMBL" id="SBS81272.1"/>
    </source>
</evidence>